<evidence type="ECO:0000313" key="4">
    <source>
        <dbReference type="Proteomes" id="UP000053815"/>
    </source>
</evidence>
<evidence type="ECO:0000256" key="1">
    <source>
        <dbReference type="SAM" id="MobiDB-lite"/>
    </source>
</evidence>
<sequence>MSEEQQSEETIKKRKFVTRYSRPIEFVVSETPFKKQKATATTVDASDKNNGDKVASFYRSIITSPSAATTASSSTKKESRDKELEPKKKPTEETIKCESCDMTISKSDYKRHIQGTAHMVSNQAMYPPTPDILTLNGSNVGFRMLQSQGWQYEQGLGPGSQGRRHPIATVLKQDRLGIGHQDTGKKVVTHRYKEIEKRAIERQRMLVQSQKDPGKEIAKQSKAESEKRVAILRYMKE</sequence>
<dbReference type="PANTHER" id="PTHR20923:SF1">
    <property type="entry name" value="G PATCH DOMAIN AND ANKYRIN REPEAT-CONTAINING PROTEIN 1"/>
    <property type="match status" value="1"/>
</dbReference>
<dbReference type="STRING" id="91626.A0A0C9MV93"/>
<keyword evidence="4" id="KW-1185">Reference proteome</keyword>
<accession>A0A0C9MV93</accession>
<dbReference type="Proteomes" id="UP000053815">
    <property type="component" value="Unassembled WGS sequence"/>
</dbReference>
<dbReference type="EMBL" id="DF836823">
    <property type="protein sequence ID" value="GAN11304.1"/>
    <property type="molecule type" value="Genomic_DNA"/>
</dbReference>
<feature type="compositionally biased region" description="Basic and acidic residues" evidence="1">
    <location>
        <begin position="75"/>
        <end position="93"/>
    </location>
</feature>
<gene>
    <name evidence="3" type="ORF">MAM1_0534c10863</name>
</gene>
<feature type="region of interest" description="Disordered" evidence="1">
    <location>
        <begin position="65"/>
        <end position="93"/>
    </location>
</feature>
<feature type="domain" description="G-patch" evidence="2">
    <location>
        <begin position="137"/>
        <end position="183"/>
    </location>
</feature>
<reference evidence="3" key="1">
    <citation type="submission" date="2014-09" db="EMBL/GenBank/DDBJ databases">
        <title>Draft genome sequence of an oleaginous Mucoromycotina fungus Mucor ambiguus NBRC6742.</title>
        <authorList>
            <person name="Takeda I."/>
            <person name="Yamane N."/>
            <person name="Morita T."/>
            <person name="Tamano K."/>
            <person name="Machida M."/>
            <person name="Baker S."/>
            <person name="Koike H."/>
        </authorList>
    </citation>
    <scope>NUCLEOTIDE SEQUENCE</scope>
    <source>
        <strain evidence="3">NBRC 6742</strain>
    </source>
</reference>
<dbReference type="GO" id="GO:0003676">
    <property type="term" value="F:nucleic acid binding"/>
    <property type="evidence" value="ECO:0007669"/>
    <property type="project" value="InterPro"/>
</dbReference>
<dbReference type="Pfam" id="PF01585">
    <property type="entry name" value="G-patch"/>
    <property type="match status" value="1"/>
</dbReference>
<protein>
    <recommendedName>
        <fullName evidence="2">G-patch domain-containing protein</fullName>
    </recommendedName>
</protein>
<name>A0A0C9MV93_9FUNG</name>
<dbReference type="PROSITE" id="PS50174">
    <property type="entry name" value="G_PATCH"/>
    <property type="match status" value="1"/>
</dbReference>
<evidence type="ECO:0000259" key="2">
    <source>
        <dbReference type="PROSITE" id="PS50174"/>
    </source>
</evidence>
<dbReference type="OrthoDB" id="4822at2759"/>
<dbReference type="InterPro" id="IPR039146">
    <property type="entry name" value="GPANK1"/>
</dbReference>
<feature type="compositionally biased region" description="Basic and acidic residues" evidence="1">
    <location>
        <begin position="212"/>
        <end position="225"/>
    </location>
</feature>
<dbReference type="AlphaFoldDB" id="A0A0C9MV93"/>
<dbReference type="InterPro" id="IPR000467">
    <property type="entry name" value="G_patch_dom"/>
</dbReference>
<feature type="compositionally biased region" description="Low complexity" evidence="1">
    <location>
        <begin position="65"/>
        <end position="74"/>
    </location>
</feature>
<evidence type="ECO:0000313" key="3">
    <source>
        <dbReference type="EMBL" id="GAN11304.1"/>
    </source>
</evidence>
<organism evidence="3">
    <name type="scientific">Mucor ambiguus</name>
    <dbReference type="NCBI Taxonomy" id="91626"/>
    <lineage>
        <taxon>Eukaryota</taxon>
        <taxon>Fungi</taxon>
        <taxon>Fungi incertae sedis</taxon>
        <taxon>Mucoromycota</taxon>
        <taxon>Mucoromycotina</taxon>
        <taxon>Mucoromycetes</taxon>
        <taxon>Mucorales</taxon>
        <taxon>Mucorineae</taxon>
        <taxon>Mucoraceae</taxon>
        <taxon>Mucor</taxon>
    </lineage>
</organism>
<feature type="region of interest" description="Disordered" evidence="1">
    <location>
        <begin position="206"/>
        <end position="225"/>
    </location>
</feature>
<proteinExistence type="predicted"/>
<dbReference type="PANTHER" id="PTHR20923">
    <property type="entry name" value="BAT4 PROTEIN-RELATED"/>
    <property type="match status" value="1"/>
</dbReference>
<dbReference type="SMART" id="SM00443">
    <property type="entry name" value="G_patch"/>
    <property type="match status" value="1"/>
</dbReference>